<reference evidence="1" key="1">
    <citation type="journal article" date="2021" name="Proc. Natl. Acad. Sci. U.S.A.">
        <title>A Catalog of Tens of Thousands of Viruses from Human Metagenomes Reveals Hidden Associations with Chronic Diseases.</title>
        <authorList>
            <person name="Tisza M.J."/>
            <person name="Buck C.B."/>
        </authorList>
    </citation>
    <scope>NUCLEOTIDE SEQUENCE</scope>
    <source>
        <strain evidence="1">CtBLh2</strain>
    </source>
</reference>
<sequence>MLHSVPSLIVPTGPLPHHIDAVSLDTVTQRLRIDTREAPKTFLGKHEHRVFASGCHLVDLERGVCRGNRLLERAEQIVLHRTDHQQVHVLALEEVHDTLLATEGRKLIGGIETHRVEIDVERNIDRGDHLSVLIAVGARTLHQGREARHTAAGTRLHRAHQTGRLVEEERAALEDRLSSQLVEGGCGPAIGIDRELHHVRKTRVVGPVENRQPGFLALVQRIDHVSLQGLVIRVTRNQRRIGQAAHELDLGIELVGRLGAHRFQRVLVVIGAADNPRGNYSQREECHHVFLYLFHLFVRFFDSLLQGNGSHDGIVVREVAAILRLERLASGPCTLRECPDVIDPAITDVVAYIAQRIQNGARTDIEVAHHDGRILRIVQTEEFDRLAGLTGADLRIAHVVEMRTGNADNLAGRLGGRNQHVGITDAALVRSVLIQLPSVVPLVVAVTLVVLVGKELRSGGYDRVFRQDHVAVIALVLRVGHDVERIHLQQGSDLGHLLLAHAARAGLELVEADDIGILGLDQIDILLDGESRLGSGLVRLFERKDVPYQYFQLHALCARHGRREQRGTQGACANGIFQDFHIRMTASD</sequence>
<accession>A0A8S5S359</accession>
<evidence type="ECO:0000313" key="1">
    <source>
        <dbReference type="EMBL" id="DAF45444.1"/>
    </source>
</evidence>
<proteinExistence type="predicted"/>
<name>A0A8S5S359_9CAUD</name>
<dbReference type="EMBL" id="BK032514">
    <property type="protein sequence ID" value="DAF45444.1"/>
    <property type="molecule type" value="Genomic_DNA"/>
</dbReference>
<organism evidence="1">
    <name type="scientific">Siphoviridae sp. ctBLh2</name>
    <dbReference type="NCBI Taxonomy" id="2827803"/>
    <lineage>
        <taxon>Viruses</taxon>
        <taxon>Duplodnaviria</taxon>
        <taxon>Heunggongvirae</taxon>
        <taxon>Uroviricota</taxon>
        <taxon>Caudoviricetes</taxon>
    </lineage>
</organism>
<protein>
    <submittedName>
        <fullName evidence="1">Uncharacterized protein</fullName>
    </submittedName>
</protein>